<dbReference type="SUPFAM" id="SSF52980">
    <property type="entry name" value="Restriction endonuclease-like"/>
    <property type="match status" value="1"/>
</dbReference>
<proteinExistence type="predicted"/>
<dbReference type="InterPro" id="IPR006166">
    <property type="entry name" value="ERCC4_domain"/>
</dbReference>
<dbReference type="AlphaFoldDB" id="A0A6B4JHT1"/>
<dbReference type="RefSeq" id="WP_003369409.1">
    <property type="nucleotide sequence ID" value="NZ_JACBBA010000001.1"/>
</dbReference>
<evidence type="ECO:0000259" key="1">
    <source>
        <dbReference type="Pfam" id="PF02732"/>
    </source>
</evidence>
<accession>A0A6B4JHT1</accession>
<dbReference type="Gene3D" id="3.40.50.10130">
    <property type="match status" value="1"/>
</dbReference>
<dbReference type="Pfam" id="PF02732">
    <property type="entry name" value="ERCC4"/>
    <property type="match status" value="1"/>
</dbReference>
<name>A0A6B4JHT1_CLOBO</name>
<sequence>MEGIKYKFTDTEIKKLMKENLKILFDTREQVNDHILAYFDSKKIPYKRQKIDEGDYTAIITARPEFGILRDLYFKVGVERKNSVDELAGNLGEKADTRDDIRLERELIRAKMKGIKIFLVVEDPSGLENIRQGNYRSQYSSKAFMGKLSSLQDKYIQNTIFTSNIDSGYHILRLLYYSVRNFLKEGNVDSIVRENQ</sequence>
<dbReference type="EMBL" id="SXFB01000004">
    <property type="protein sequence ID" value="NFV26169.1"/>
    <property type="molecule type" value="Genomic_DNA"/>
</dbReference>
<evidence type="ECO:0000313" key="2">
    <source>
        <dbReference type="EMBL" id="NFV26169.1"/>
    </source>
</evidence>
<evidence type="ECO:0000313" key="3">
    <source>
        <dbReference type="Proteomes" id="UP000486903"/>
    </source>
</evidence>
<dbReference type="Proteomes" id="UP000486903">
    <property type="component" value="Unassembled WGS sequence"/>
</dbReference>
<organism evidence="2 3">
    <name type="scientific">Clostridium botulinum</name>
    <dbReference type="NCBI Taxonomy" id="1491"/>
    <lineage>
        <taxon>Bacteria</taxon>
        <taxon>Bacillati</taxon>
        <taxon>Bacillota</taxon>
        <taxon>Clostridia</taxon>
        <taxon>Eubacteriales</taxon>
        <taxon>Clostridiaceae</taxon>
        <taxon>Clostridium</taxon>
    </lineage>
</organism>
<dbReference type="GO" id="GO:0004518">
    <property type="term" value="F:nuclease activity"/>
    <property type="evidence" value="ECO:0007669"/>
    <property type="project" value="InterPro"/>
</dbReference>
<reference evidence="2 3" key="1">
    <citation type="submission" date="2019-04" db="EMBL/GenBank/DDBJ databases">
        <title>Genome sequencing of Clostridium botulinum Groups I-IV and Clostridium butyricum.</title>
        <authorList>
            <person name="Brunt J."/>
            <person name="Van Vliet A.H.M."/>
            <person name="Stringer S.C."/>
            <person name="Carter A.T."/>
            <person name="Peck M.W."/>
        </authorList>
    </citation>
    <scope>NUCLEOTIDE SEQUENCE [LARGE SCALE GENOMIC DNA]</scope>
    <source>
        <strain evidence="2 3">BL81</strain>
    </source>
</reference>
<gene>
    <name evidence="2" type="ORF">FDG31_08235</name>
</gene>
<dbReference type="GO" id="GO:0006259">
    <property type="term" value="P:DNA metabolic process"/>
    <property type="evidence" value="ECO:0007669"/>
    <property type="project" value="UniProtKB-ARBA"/>
</dbReference>
<feature type="domain" description="ERCC4" evidence="1">
    <location>
        <begin position="26"/>
        <end position="167"/>
    </location>
</feature>
<comment type="caution">
    <text evidence="2">The sequence shown here is derived from an EMBL/GenBank/DDBJ whole genome shotgun (WGS) entry which is preliminary data.</text>
</comment>
<protein>
    <submittedName>
        <fullName evidence="2">Molybdopterin-guanine dinucleotide biosynthesis protein A</fullName>
    </submittedName>
</protein>
<dbReference type="GO" id="GO:0003677">
    <property type="term" value="F:DNA binding"/>
    <property type="evidence" value="ECO:0007669"/>
    <property type="project" value="InterPro"/>
</dbReference>
<dbReference type="InterPro" id="IPR011335">
    <property type="entry name" value="Restrct_endonuc-II-like"/>
</dbReference>